<sequence length="78" mass="8683">MPGLKQGMFCAVEWVSEDTYSVVPTKDVLKKVCLVDPTVIGEIKYGNQQFPGRVMGTFNTKKEADLFLDNGKLKVSKN</sequence>
<protein>
    <submittedName>
        <fullName evidence="1">Uncharacterized protein</fullName>
    </submittedName>
</protein>
<feature type="non-terminal residue" evidence="1">
    <location>
        <position position="1"/>
    </location>
</feature>
<reference evidence="1" key="1">
    <citation type="submission" date="2020-11" db="EMBL/GenBank/DDBJ databases">
        <authorList>
            <person name="Tran Van P."/>
        </authorList>
    </citation>
    <scope>NUCLEOTIDE SEQUENCE</scope>
</reference>
<organism evidence="1">
    <name type="scientific">Cyprideis torosa</name>
    <dbReference type="NCBI Taxonomy" id="163714"/>
    <lineage>
        <taxon>Eukaryota</taxon>
        <taxon>Metazoa</taxon>
        <taxon>Ecdysozoa</taxon>
        <taxon>Arthropoda</taxon>
        <taxon>Crustacea</taxon>
        <taxon>Oligostraca</taxon>
        <taxon>Ostracoda</taxon>
        <taxon>Podocopa</taxon>
        <taxon>Podocopida</taxon>
        <taxon>Cytherocopina</taxon>
        <taxon>Cytheroidea</taxon>
        <taxon>Cytherideidae</taxon>
        <taxon>Cyprideis</taxon>
    </lineage>
</organism>
<accession>A0A7R8WWP0</accession>
<gene>
    <name evidence="1" type="ORF">CTOB1V02_LOCUS17111</name>
</gene>
<evidence type="ECO:0000313" key="1">
    <source>
        <dbReference type="EMBL" id="CAD7239296.1"/>
    </source>
</evidence>
<proteinExistence type="predicted"/>
<dbReference type="AlphaFoldDB" id="A0A7R8WWP0"/>
<dbReference type="EMBL" id="OB721221">
    <property type="protein sequence ID" value="CAD7239296.1"/>
    <property type="molecule type" value="Genomic_DNA"/>
</dbReference>
<name>A0A7R8WWP0_9CRUS</name>